<feature type="signal peptide" evidence="3">
    <location>
        <begin position="1"/>
        <end position="22"/>
    </location>
</feature>
<evidence type="ECO:0000313" key="5">
    <source>
        <dbReference type="EMBL" id="UWZ84853.1"/>
    </source>
</evidence>
<dbReference type="InterPro" id="IPR050417">
    <property type="entry name" value="Sugar_Epim/Isomerase"/>
</dbReference>
<keyword evidence="6" id="KW-1185">Reference proteome</keyword>
<feature type="domain" description="Xylose isomerase-like TIM barrel" evidence="4">
    <location>
        <begin position="59"/>
        <end position="281"/>
    </location>
</feature>
<evidence type="ECO:0000256" key="1">
    <source>
        <dbReference type="ARBA" id="ARBA00023235"/>
    </source>
</evidence>
<keyword evidence="1 2" id="KW-0413">Isomerase</keyword>
<evidence type="ECO:0000259" key="4">
    <source>
        <dbReference type="Pfam" id="PF01261"/>
    </source>
</evidence>
<dbReference type="InterPro" id="IPR006311">
    <property type="entry name" value="TAT_signal"/>
</dbReference>
<dbReference type="PANTHER" id="PTHR43489:SF3">
    <property type="entry name" value="XYLOSE ISOMERASE DOMAIN PROTEIN TIM BARREL"/>
    <property type="match status" value="1"/>
</dbReference>
<dbReference type="GO" id="GO:0016853">
    <property type="term" value="F:isomerase activity"/>
    <property type="evidence" value="ECO:0007669"/>
    <property type="project" value="UniProtKB-KW"/>
</dbReference>
<gene>
    <name evidence="5" type="ORF">MOP44_02685</name>
</gene>
<keyword evidence="3" id="KW-0732">Signal</keyword>
<dbReference type="PIRSF" id="PIRSF006241">
    <property type="entry name" value="HyI"/>
    <property type="match status" value="1"/>
</dbReference>
<feature type="chain" id="PRO_5039898295" evidence="3">
    <location>
        <begin position="23"/>
        <end position="303"/>
    </location>
</feature>
<name>A0A9J7BV11_9BACT</name>
<reference evidence="5" key="1">
    <citation type="submission" date="2021-04" db="EMBL/GenBank/DDBJ databases">
        <title>Phylogenetic analysis of Acidobacteriaceae.</title>
        <authorList>
            <person name="Qiu L."/>
            <person name="Zhang Q."/>
        </authorList>
    </citation>
    <scope>NUCLEOTIDE SEQUENCE</scope>
    <source>
        <strain evidence="5">DSM 25168</strain>
    </source>
</reference>
<dbReference type="SUPFAM" id="SSF51658">
    <property type="entry name" value="Xylose isomerase-like"/>
    <property type="match status" value="1"/>
</dbReference>
<dbReference type="PROSITE" id="PS51318">
    <property type="entry name" value="TAT"/>
    <property type="match status" value="1"/>
</dbReference>
<proteinExistence type="inferred from homology"/>
<dbReference type="InterPro" id="IPR013022">
    <property type="entry name" value="Xyl_isomerase-like_TIM-brl"/>
</dbReference>
<evidence type="ECO:0000256" key="2">
    <source>
        <dbReference type="PIRNR" id="PIRNR006241"/>
    </source>
</evidence>
<dbReference type="Gene3D" id="3.20.20.150">
    <property type="entry name" value="Divalent-metal-dependent TIM barrel enzymes"/>
    <property type="match status" value="1"/>
</dbReference>
<dbReference type="Proteomes" id="UP001059380">
    <property type="component" value="Chromosome"/>
</dbReference>
<dbReference type="AlphaFoldDB" id="A0A9J7BV11"/>
<dbReference type="InterPro" id="IPR036237">
    <property type="entry name" value="Xyl_isomerase-like_sf"/>
</dbReference>
<dbReference type="EMBL" id="CP093313">
    <property type="protein sequence ID" value="UWZ84853.1"/>
    <property type="molecule type" value="Genomic_DNA"/>
</dbReference>
<accession>A0A9J7BV11</accession>
<dbReference type="RefSeq" id="WP_260794359.1">
    <property type="nucleotide sequence ID" value="NZ_CP093313.1"/>
</dbReference>
<evidence type="ECO:0000256" key="3">
    <source>
        <dbReference type="SAM" id="SignalP"/>
    </source>
</evidence>
<dbReference type="Pfam" id="PF01261">
    <property type="entry name" value="AP_endonuc_2"/>
    <property type="match status" value="1"/>
</dbReference>
<organism evidence="5 6">
    <name type="scientific">Occallatibacter riparius</name>
    <dbReference type="NCBI Taxonomy" id="1002689"/>
    <lineage>
        <taxon>Bacteria</taxon>
        <taxon>Pseudomonadati</taxon>
        <taxon>Acidobacteriota</taxon>
        <taxon>Terriglobia</taxon>
        <taxon>Terriglobales</taxon>
        <taxon>Acidobacteriaceae</taxon>
        <taxon>Occallatibacter</taxon>
    </lineage>
</organism>
<comment type="similarity">
    <text evidence="2">Belongs to the hyi family.</text>
</comment>
<sequence>MNRRNFVRTLAASVAAASTVSAAPAPAQSASPSSALQPPFPLSVMLWCVFRDLPFEQRLEKIAQAGYTNIELVGEYAKWTSADFDRATAAAKRLGISFDATAGLHQGVGNPAERDALLASFREALTPMETLSCPAMIVLSGNVVPGLSHDAQHQSCIDGLKAMAALVEGRKIAGQPVRILLECIDPEENPKYFLTSAAEAMDIVRAVNHPQVQFLYDLFHEQIAEGNLIEKLERNIDVVGLIHVADVPGRHIPGTGEINYASVYRKLAKLKYQHIVAMEFLPTGDPVAELRAAKDEVIRSTRA</sequence>
<dbReference type="PANTHER" id="PTHR43489">
    <property type="entry name" value="ISOMERASE"/>
    <property type="match status" value="1"/>
</dbReference>
<protein>
    <submittedName>
        <fullName evidence="5">TIM barrel protein</fullName>
    </submittedName>
</protein>
<dbReference type="KEGG" id="orp:MOP44_02685"/>
<evidence type="ECO:0000313" key="6">
    <source>
        <dbReference type="Proteomes" id="UP001059380"/>
    </source>
</evidence>
<dbReference type="InterPro" id="IPR026040">
    <property type="entry name" value="HyI-like"/>
</dbReference>